<dbReference type="InterPro" id="IPR014362">
    <property type="entry name" value="Glu_DH"/>
</dbReference>
<dbReference type="SMART" id="SM00839">
    <property type="entry name" value="ELFV_dehydrog"/>
    <property type="match status" value="1"/>
</dbReference>
<comment type="similarity">
    <text evidence="1 4 8">Belongs to the Glu/Leu/Phe/Val dehydrogenases family.</text>
</comment>
<organism evidence="10 11">
    <name type="scientific">Hadarchaeum yellowstonense</name>
    <dbReference type="NCBI Taxonomy" id="1776334"/>
    <lineage>
        <taxon>Archaea</taxon>
        <taxon>Methanobacteriati</taxon>
        <taxon>Candidatus Hadarchaeota</taxon>
        <taxon>Candidatus Hadarchaeia</taxon>
        <taxon>Candidatus Hadarchaeales</taxon>
        <taxon>Candidatus Hadarchaeaceae</taxon>
        <taxon>Candidatus Hadarchaeum</taxon>
    </lineage>
</organism>
<evidence type="ECO:0000313" key="11">
    <source>
        <dbReference type="Proteomes" id="UP000074294"/>
    </source>
</evidence>
<feature type="active site" description="Proton donor" evidence="5">
    <location>
        <position position="95"/>
    </location>
</feature>
<name>A0A147K1F6_HADYE</name>
<dbReference type="PANTHER" id="PTHR11606">
    <property type="entry name" value="GLUTAMATE DEHYDROGENASE"/>
    <property type="match status" value="1"/>
</dbReference>
<dbReference type="STRING" id="1776334.APZ16_01860"/>
<dbReference type="InterPro" id="IPR033922">
    <property type="entry name" value="NAD_bind_Glu_DH"/>
</dbReference>
<dbReference type="GO" id="GO:0006538">
    <property type="term" value="P:L-glutamate catabolic process"/>
    <property type="evidence" value="ECO:0007669"/>
    <property type="project" value="TreeGrafter"/>
</dbReference>
<feature type="binding site" evidence="6">
    <location>
        <position position="83"/>
    </location>
    <ligand>
        <name>substrate</name>
    </ligand>
</feature>
<evidence type="ECO:0000256" key="6">
    <source>
        <dbReference type="PIRSR" id="PIRSR000185-2"/>
    </source>
</evidence>
<keyword evidence="3 4" id="KW-0560">Oxidoreductase</keyword>
<evidence type="ECO:0000256" key="5">
    <source>
        <dbReference type="PIRSR" id="PIRSR000185-1"/>
    </source>
</evidence>
<proteinExistence type="inferred from homology"/>
<evidence type="ECO:0000259" key="9">
    <source>
        <dbReference type="SMART" id="SM00839"/>
    </source>
</evidence>
<feature type="binding site" evidence="6">
    <location>
        <position position="331"/>
    </location>
    <ligand>
        <name>substrate</name>
    </ligand>
</feature>
<feature type="domain" description="Glutamate/phenylalanine/leucine/valine/L-tryptophan dehydrogenase C-terminal" evidence="9">
    <location>
        <begin position="165"/>
        <end position="395"/>
    </location>
</feature>
<evidence type="ECO:0000256" key="1">
    <source>
        <dbReference type="ARBA" id="ARBA00006382"/>
    </source>
</evidence>
<keyword evidence="6" id="KW-0547">Nucleotide-binding</keyword>
<dbReference type="Pfam" id="PF00208">
    <property type="entry name" value="ELFV_dehydrog"/>
    <property type="match status" value="1"/>
</dbReference>
<dbReference type="GO" id="GO:0004352">
    <property type="term" value="F:glutamate dehydrogenase (NAD+) activity"/>
    <property type="evidence" value="ECO:0007669"/>
    <property type="project" value="TreeGrafter"/>
</dbReference>
<comment type="subunit">
    <text evidence="2">Homohexamer.</text>
</comment>
<dbReference type="Gene3D" id="3.40.50.720">
    <property type="entry name" value="NAD(P)-binding Rossmann-like Domain"/>
    <property type="match status" value="1"/>
</dbReference>
<dbReference type="SUPFAM" id="SSF51735">
    <property type="entry name" value="NAD(P)-binding Rossmann-fold domains"/>
    <property type="match status" value="1"/>
</dbReference>
<feature type="binding site" evidence="6">
    <location>
        <position position="204"/>
    </location>
    <ligand>
        <name>NAD(+)</name>
        <dbReference type="ChEBI" id="CHEBI:57540"/>
    </ligand>
</feature>
<protein>
    <recommendedName>
        <fullName evidence="4">Glutamate dehydrogenase</fullName>
    </recommendedName>
</protein>
<feature type="binding site" evidence="6">
    <location>
        <position position="59"/>
    </location>
    <ligand>
        <name>substrate</name>
    </ligand>
</feature>
<dbReference type="GO" id="GO:0000166">
    <property type="term" value="F:nucleotide binding"/>
    <property type="evidence" value="ECO:0007669"/>
    <property type="project" value="UniProtKB-KW"/>
</dbReference>
<dbReference type="InterPro" id="IPR006095">
    <property type="entry name" value="Glu/Leu/Phe/Val/Trp_DH"/>
</dbReference>
<dbReference type="PIRSF" id="PIRSF000185">
    <property type="entry name" value="Glu_DH"/>
    <property type="match status" value="1"/>
</dbReference>
<dbReference type="PRINTS" id="PR00082">
    <property type="entry name" value="GLFDHDRGNASE"/>
</dbReference>
<dbReference type="InterPro" id="IPR006096">
    <property type="entry name" value="Glu/Leu/Phe/Val/Trp_DH_C"/>
</dbReference>
<dbReference type="Proteomes" id="UP000074294">
    <property type="component" value="Unassembled WGS sequence"/>
</dbReference>
<evidence type="ECO:0000256" key="8">
    <source>
        <dbReference type="RuleBase" id="RU004417"/>
    </source>
</evidence>
<dbReference type="InterPro" id="IPR006097">
    <property type="entry name" value="Glu/Leu/Phe/Val/Trp_DH_dimer"/>
</dbReference>
<evidence type="ECO:0000256" key="4">
    <source>
        <dbReference type="PIRNR" id="PIRNR000185"/>
    </source>
</evidence>
<dbReference type="EMBL" id="LQMQ01000002">
    <property type="protein sequence ID" value="KUO42640.1"/>
    <property type="molecule type" value="Genomic_DNA"/>
</dbReference>
<dbReference type="PANTHER" id="PTHR11606:SF13">
    <property type="entry name" value="GLUTAMATE DEHYDROGENASE 1, MITOCHONDRIAL"/>
    <property type="match status" value="1"/>
</dbReference>
<keyword evidence="6" id="KW-0520">NAD</keyword>
<dbReference type="CDD" id="cd01076">
    <property type="entry name" value="NAD_bind_1_Glu_DH"/>
    <property type="match status" value="1"/>
</dbReference>
<evidence type="ECO:0000313" key="10">
    <source>
        <dbReference type="EMBL" id="KUO42640.1"/>
    </source>
</evidence>
<evidence type="ECO:0000256" key="7">
    <source>
        <dbReference type="PIRSR" id="PIRSR000185-3"/>
    </source>
</evidence>
<evidence type="ECO:0000256" key="3">
    <source>
        <dbReference type="ARBA" id="ARBA00023002"/>
    </source>
</evidence>
<sequence>MLLDEEIVKLVGMPEKAYKLLSEPDRIIRCRIRRHIPGVKGFIYVYLVYHSAARGPPGKGGVRMSKDVTLEEVAQLAEIMSYKNALMDLPFGGAKSGIAADSNLPPETKQIIMEGYAHELRNELLSGNYVPAPDLGTGPREMAVIFGETHIRESVTGKPIGIGGLPGRKEATGYGVSVISERAVQEFLKKDISDVTVAVQGFGNVGSWTCEFLSKMGAKIVAVSDVQGGTFCKDGIDIEELKKYSRENGTVCGFGGSRITNEKLLELDVDLLVPAAVGNVITKENAGNIKADLIVEGANAPVTKDADEILLKNRKIVVPDFLANAGGVVASYDEWRKGKSGSKTKKEETFATIKETLLEAFEETLQFSVRKGVSLRKSALALAATRIVETMEARGWL</sequence>
<dbReference type="InterPro" id="IPR046346">
    <property type="entry name" value="Aminoacid_DH-like_N_sf"/>
</dbReference>
<feature type="binding site" evidence="6">
    <location>
        <position position="172"/>
    </location>
    <ligand>
        <name>NAD(+)</name>
        <dbReference type="ChEBI" id="CHEBI:57540"/>
    </ligand>
</feature>
<dbReference type="AlphaFoldDB" id="A0A147K1F6"/>
<dbReference type="Pfam" id="PF02812">
    <property type="entry name" value="ELFV_dehydrog_N"/>
    <property type="match status" value="1"/>
</dbReference>
<accession>A0A147K1F6</accession>
<reference evidence="10 11" key="1">
    <citation type="journal article" date="2016" name="Nat. Microbiol.">
        <title>Genomic inference of the metabolism of cosmopolitan subsurface Archaea, Hadesarchaea.</title>
        <authorList>
            <person name="Baker B.J."/>
            <person name="Saw J.H."/>
            <person name="Lind A.E."/>
            <person name="Lazar C.S."/>
            <person name="Hinrichs K.-U."/>
            <person name="Teske A.P."/>
            <person name="Ettema T.J."/>
        </authorList>
    </citation>
    <scope>NUCLEOTIDE SEQUENCE [LARGE SCALE GENOMIC DNA]</scope>
</reference>
<evidence type="ECO:0000256" key="2">
    <source>
        <dbReference type="ARBA" id="ARBA00011643"/>
    </source>
</evidence>
<comment type="caution">
    <text evidence="10">The sequence shown here is derived from an EMBL/GenBank/DDBJ whole genome shotgun (WGS) entry which is preliminary data.</text>
</comment>
<gene>
    <name evidence="10" type="ORF">APZ16_01860</name>
</gene>
<dbReference type="SUPFAM" id="SSF53223">
    <property type="entry name" value="Aminoacid dehydrogenase-like, N-terminal domain"/>
    <property type="match status" value="1"/>
</dbReference>
<feature type="site" description="Important for catalysis" evidence="7">
    <location>
        <position position="134"/>
    </location>
</feature>
<dbReference type="InterPro" id="IPR036291">
    <property type="entry name" value="NAD(P)-bd_dom_sf"/>
</dbReference>
<dbReference type="Gene3D" id="3.40.50.10860">
    <property type="entry name" value="Leucine Dehydrogenase, chain A, domain 1"/>
    <property type="match status" value="1"/>
</dbReference>